<dbReference type="InterPro" id="IPR045864">
    <property type="entry name" value="aa-tRNA-synth_II/BPL/LPL"/>
</dbReference>
<accession>A0A5C4MX34</accession>
<dbReference type="GO" id="GO:0016757">
    <property type="term" value="F:glycosyltransferase activity"/>
    <property type="evidence" value="ECO:0007669"/>
    <property type="project" value="UniProtKB-KW"/>
</dbReference>
<evidence type="ECO:0000256" key="4">
    <source>
        <dbReference type="SAM" id="MobiDB-lite"/>
    </source>
</evidence>
<evidence type="ECO:0000256" key="3">
    <source>
        <dbReference type="PIRSR" id="PIRSR001549-1"/>
    </source>
</evidence>
<comment type="subunit">
    <text evidence="1">Homodimer.</text>
</comment>
<proteinExistence type="predicted"/>
<sequence length="390" mass="42085">MEGPSRAAGDRADGPGRPPQGPARQVTLPAQKSAAKAEAQRLLAHLRALGAEEVEAAILQPAEELLDLYGEDIRARAFVTQDPLRGEMMLRPDFTVPVVRMHMEAGLDPARYAYAGEVFRRQEADDPLRPSEFLQVGFELFGGRDPADADAEVFVSLASALSDLHLRAAMGDIGLILAAVDGLSTTPMRKAALRRHVWRPRRFRALLDRFAGRIPVSEERAALLALADPLADAGPEIGVRTRAEIEARLQQLRDEALAPPLPGEELALIDALLSLAAPVPSALDTLRTLEQDAPGIGPAIYRLERRVEALERRGIDLADVTFEGSFGRTTLEYYDGFVFGLFAAARPELPPVATGGRYDALTRVLGQGRVVPAVGGVIRPELVAQLRGGA</sequence>
<dbReference type="PANTHER" id="PTHR43707">
    <property type="entry name" value="HISTIDYL-TRNA SYNTHETASE"/>
    <property type="match status" value="1"/>
</dbReference>
<dbReference type="GO" id="GO:0006427">
    <property type="term" value="P:histidyl-tRNA aminoacylation"/>
    <property type="evidence" value="ECO:0007669"/>
    <property type="project" value="TreeGrafter"/>
</dbReference>
<dbReference type="NCBIfam" id="NF008952">
    <property type="entry name" value="PRK12295.1-5"/>
    <property type="match status" value="1"/>
</dbReference>
<keyword evidence="6" id="KW-0808">Transferase</keyword>
<evidence type="ECO:0000256" key="1">
    <source>
        <dbReference type="ARBA" id="ARBA00011738"/>
    </source>
</evidence>
<feature type="binding site" evidence="3">
    <location>
        <begin position="93"/>
        <end position="95"/>
    </location>
    <ligand>
        <name>L-histidine</name>
        <dbReference type="ChEBI" id="CHEBI:57595"/>
    </ligand>
</feature>
<evidence type="ECO:0000259" key="5">
    <source>
        <dbReference type="PROSITE" id="PS50862"/>
    </source>
</evidence>
<dbReference type="GO" id="GO:0004821">
    <property type="term" value="F:histidine-tRNA ligase activity"/>
    <property type="evidence" value="ECO:0007669"/>
    <property type="project" value="TreeGrafter"/>
</dbReference>
<name>A0A5C4MX34_9RHOB</name>
<feature type="binding site" evidence="3">
    <location>
        <position position="120"/>
    </location>
    <ligand>
        <name>L-histidine</name>
        <dbReference type="ChEBI" id="CHEBI:57595"/>
    </ligand>
</feature>
<dbReference type="GO" id="GO:0005737">
    <property type="term" value="C:cytoplasm"/>
    <property type="evidence" value="ECO:0007669"/>
    <property type="project" value="InterPro"/>
</dbReference>
<feature type="binding site" evidence="3">
    <location>
        <position position="328"/>
    </location>
    <ligand>
        <name>L-histidine</name>
        <dbReference type="ChEBI" id="CHEBI:57595"/>
    </ligand>
</feature>
<dbReference type="PANTHER" id="PTHR43707:SF1">
    <property type="entry name" value="HISTIDINE--TRNA LIGASE, MITOCHONDRIAL-RELATED"/>
    <property type="match status" value="1"/>
</dbReference>
<dbReference type="Gene3D" id="3.30.930.10">
    <property type="entry name" value="Bira Bifunctional Protein, Domain 2"/>
    <property type="match status" value="1"/>
</dbReference>
<dbReference type="PIRSF" id="PIRSF001549">
    <property type="entry name" value="His-tRNA_synth"/>
    <property type="match status" value="1"/>
</dbReference>
<dbReference type="OrthoDB" id="9797914at2"/>
<dbReference type="InterPro" id="IPR004516">
    <property type="entry name" value="HisRS/HisZ"/>
</dbReference>
<protein>
    <recommendedName>
        <fullName evidence="2">Histidine--tRNA ligase</fullName>
    </recommendedName>
</protein>
<dbReference type="Proteomes" id="UP000305887">
    <property type="component" value="Unassembled WGS sequence"/>
</dbReference>
<feature type="domain" description="Aminoacyl-transfer RNA synthetases class-II family profile" evidence="5">
    <location>
        <begin position="46"/>
        <end position="310"/>
    </location>
</feature>
<dbReference type="InterPro" id="IPR006195">
    <property type="entry name" value="aa-tRNA-synth_II"/>
</dbReference>
<dbReference type="PROSITE" id="PS50862">
    <property type="entry name" value="AA_TRNA_LIGASE_II"/>
    <property type="match status" value="1"/>
</dbReference>
<feature type="binding site" evidence="3">
    <location>
        <begin position="333"/>
        <end position="334"/>
    </location>
    <ligand>
        <name>L-histidine</name>
        <dbReference type="ChEBI" id="CHEBI:57595"/>
    </ligand>
</feature>
<feature type="binding site" evidence="3">
    <location>
        <position position="139"/>
    </location>
    <ligand>
        <name>L-histidine</name>
        <dbReference type="ChEBI" id="CHEBI:57595"/>
    </ligand>
</feature>
<evidence type="ECO:0000256" key="2">
    <source>
        <dbReference type="ARBA" id="ARBA00017399"/>
    </source>
</evidence>
<dbReference type="Pfam" id="PF13393">
    <property type="entry name" value="tRNA-synt_His"/>
    <property type="match status" value="2"/>
</dbReference>
<dbReference type="AlphaFoldDB" id="A0A5C4MX34"/>
<reference evidence="6 7" key="1">
    <citation type="submission" date="2019-06" db="EMBL/GenBank/DDBJ databases">
        <title>YIM 131921 draft genome.</title>
        <authorList>
            <person name="Jiang L."/>
        </authorList>
    </citation>
    <scope>NUCLEOTIDE SEQUENCE [LARGE SCALE GENOMIC DNA]</scope>
    <source>
        <strain evidence="6 7">YIM 131921</strain>
    </source>
</reference>
<keyword evidence="6" id="KW-0328">Glycosyltransferase</keyword>
<feature type="binding site" evidence="3">
    <location>
        <position position="135"/>
    </location>
    <ligand>
        <name>L-histidine</name>
        <dbReference type="ChEBI" id="CHEBI:57595"/>
    </ligand>
</feature>
<feature type="region of interest" description="Disordered" evidence="4">
    <location>
        <begin position="1"/>
        <end position="30"/>
    </location>
</feature>
<evidence type="ECO:0000313" key="7">
    <source>
        <dbReference type="Proteomes" id="UP000305887"/>
    </source>
</evidence>
<comment type="caution">
    <text evidence="6">The sequence shown here is derived from an EMBL/GenBank/DDBJ whole genome shotgun (WGS) entry which is preliminary data.</text>
</comment>
<dbReference type="EMBL" id="VDFU01000008">
    <property type="protein sequence ID" value="TNC50168.1"/>
    <property type="molecule type" value="Genomic_DNA"/>
</dbReference>
<dbReference type="InterPro" id="IPR041715">
    <property type="entry name" value="HisRS-like_core"/>
</dbReference>
<organism evidence="6 7">
    <name type="scientific">Rubellimicrobium rubrum</name>
    <dbReference type="NCBI Taxonomy" id="2585369"/>
    <lineage>
        <taxon>Bacteria</taxon>
        <taxon>Pseudomonadati</taxon>
        <taxon>Pseudomonadota</taxon>
        <taxon>Alphaproteobacteria</taxon>
        <taxon>Rhodobacterales</taxon>
        <taxon>Roseobacteraceae</taxon>
        <taxon>Rubellimicrobium</taxon>
    </lineage>
</organism>
<evidence type="ECO:0000313" key="6">
    <source>
        <dbReference type="EMBL" id="TNC50168.1"/>
    </source>
</evidence>
<keyword evidence="7" id="KW-1185">Reference proteome</keyword>
<gene>
    <name evidence="6" type="ORF">FHG66_09430</name>
</gene>
<dbReference type="SUPFAM" id="SSF55681">
    <property type="entry name" value="Class II aaRS and biotin synthetases"/>
    <property type="match status" value="1"/>
</dbReference>